<reference evidence="6 7" key="1">
    <citation type="journal article" date="2017" name="ISME J.">
        <title>Energy and carbon metabolisms in a deep terrestrial subsurface fluid microbial community.</title>
        <authorList>
            <person name="Momper L."/>
            <person name="Jungbluth S.P."/>
            <person name="Lee M.D."/>
            <person name="Amend J.P."/>
        </authorList>
    </citation>
    <scope>NUCLEOTIDE SEQUENCE [LARGE SCALE GENOMIC DNA]</scope>
    <source>
        <strain evidence="6">SURF_17</strain>
    </source>
</reference>
<organism evidence="6 7">
    <name type="scientific">Candidatus Abyssobacteria bacterium SURF_17</name>
    <dbReference type="NCBI Taxonomy" id="2093361"/>
    <lineage>
        <taxon>Bacteria</taxon>
        <taxon>Pseudomonadati</taxon>
        <taxon>Candidatus Hydrogenedentota</taxon>
        <taxon>Candidatus Abyssobacteria</taxon>
    </lineage>
</organism>
<evidence type="ECO:0000313" key="7">
    <source>
        <dbReference type="Proteomes" id="UP000285961"/>
    </source>
</evidence>
<dbReference type="EMBL" id="QZKI01000081">
    <property type="protein sequence ID" value="RJP69521.1"/>
    <property type="molecule type" value="Genomic_DNA"/>
</dbReference>
<dbReference type="GO" id="GO:0046872">
    <property type="term" value="F:metal ion binding"/>
    <property type="evidence" value="ECO:0007669"/>
    <property type="project" value="UniProtKB-KW"/>
</dbReference>
<dbReference type="SUPFAM" id="SSF54862">
    <property type="entry name" value="4Fe-4S ferredoxins"/>
    <property type="match status" value="1"/>
</dbReference>
<evidence type="ECO:0000256" key="2">
    <source>
        <dbReference type="ARBA" id="ARBA00022723"/>
    </source>
</evidence>
<feature type="domain" description="4Fe-4S ferredoxin-type" evidence="5">
    <location>
        <begin position="328"/>
        <end position="355"/>
    </location>
</feature>
<keyword evidence="3" id="KW-0408">Iron</keyword>
<dbReference type="PANTHER" id="PTHR24960">
    <property type="entry name" value="PHOTOSYSTEM I IRON-SULFUR CENTER-RELATED"/>
    <property type="match status" value="1"/>
</dbReference>
<dbReference type="Pfam" id="PF00037">
    <property type="entry name" value="Fer4"/>
    <property type="match status" value="1"/>
</dbReference>
<dbReference type="InterPro" id="IPR017896">
    <property type="entry name" value="4Fe4S_Fe-S-bd"/>
</dbReference>
<dbReference type="Gene3D" id="3.30.70.20">
    <property type="match status" value="1"/>
</dbReference>
<keyword evidence="4" id="KW-0411">Iron-sulfur</keyword>
<dbReference type="AlphaFoldDB" id="A0A419EXR2"/>
<protein>
    <submittedName>
        <fullName evidence="6">DUF362 domain-containing protein</fullName>
    </submittedName>
</protein>
<sequence length="365" mass="39916">MSTVAIYDSTYESVTDVIEAGFRDFGVSLEGKTVVIKPNIIGPFQVHRAITTHPAVVSAVVKAVEARAPARIIVGDNPGVRGYGSNKLCAQKSGIHDVCAEHYVNLSEEGVSAQTRSRFANRVTVSRSFLEADYYISLPKFKTHMLTIITGAIKNSFGMLVGGQKAAIHRAATTCESFSEALVDVFQIRTPDLVVMDAITGMEGKGPSSDELRDIGKILVSDNATEIDAVMAAMMGLPPSHVPLVRIAHERGLGEMNLGKIETIGPVRPIENFKLPSKLMRGPFGHISWRLLTKLMMSRPVPIRDKCTQCGACEEHCPVGAMKLNPYPEVNAEKCISCFCCMELCTHNALDVTNKVKRYRGRFKY</sequence>
<feature type="domain" description="4Fe-4S ferredoxin-type" evidence="5">
    <location>
        <begin position="298"/>
        <end position="327"/>
    </location>
</feature>
<comment type="caution">
    <text evidence="6">The sequence shown here is derived from an EMBL/GenBank/DDBJ whole genome shotgun (WGS) entry which is preliminary data.</text>
</comment>
<dbReference type="Pfam" id="PF04015">
    <property type="entry name" value="DUF362"/>
    <property type="match status" value="1"/>
</dbReference>
<dbReference type="Proteomes" id="UP000285961">
    <property type="component" value="Unassembled WGS sequence"/>
</dbReference>
<proteinExistence type="predicted"/>
<evidence type="ECO:0000256" key="3">
    <source>
        <dbReference type="ARBA" id="ARBA00023004"/>
    </source>
</evidence>
<keyword evidence="1" id="KW-0004">4Fe-4S</keyword>
<evidence type="ECO:0000259" key="5">
    <source>
        <dbReference type="PROSITE" id="PS51379"/>
    </source>
</evidence>
<dbReference type="InterPro" id="IPR007160">
    <property type="entry name" value="DUF362"/>
</dbReference>
<evidence type="ECO:0000256" key="1">
    <source>
        <dbReference type="ARBA" id="ARBA00022485"/>
    </source>
</evidence>
<dbReference type="InterPro" id="IPR050157">
    <property type="entry name" value="PSI_iron-sulfur_center"/>
</dbReference>
<dbReference type="PROSITE" id="PS00198">
    <property type="entry name" value="4FE4S_FER_1"/>
    <property type="match status" value="1"/>
</dbReference>
<name>A0A419EXR2_9BACT</name>
<dbReference type="InterPro" id="IPR017900">
    <property type="entry name" value="4Fe4S_Fe_S_CS"/>
</dbReference>
<gene>
    <name evidence="6" type="ORF">C4532_10805</name>
</gene>
<evidence type="ECO:0000313" key="6">
    <source>
        <dbReference type="EMBL" id="RJP69521.1"/>
    </source>
</evidence>
<keyword evidence="2" id="KW-0479">Metal-binding</keyword>
<evidence type="ECO:0000256" key="4">
    <source>
        <dbReference type="ARBA" id="ARBA00023014"/>
    </source>
</evidence>
<accession>A0A419EXR2</accession>
<dbReference type="GO" id="GO:0051539">
    <property type="term" value="F:4 iron, 4 sulfur cluster binding"/>
    <property type="evidence" value="ECO:0007669"/>
    <property type="project" value="UniProtKB-KW"/>
</dbReference>
<dbReference type="PROSITE" id="PS51379">
    <property type="entry name" value="4FE4S_FER_2"/>
    <property type="match status" value="2"/>
</dbReference>